<dbReference type="InterPro" id="IPR032710">
    <property type="entry name" value="NTF2-like_dom_sf"/>
</dbReference>
<dbReference type="STRING" id="420953.SAMN05192543_10959"/>
<sequence>MNPPNPFFQEIVDAHIDIEQWLSGRAEAGRLAALLNRFSPRFSMVTLQGLRLDRTAVDRLFSQGHGKRPGLRIEIDELRDIDVWRDGAVVGYRETQIDESGSCTVRRSTAVLACDESGHITWRHLQETSAAS</sequence>
<evidence type="ECO:0000313" key="2">
    <source>
        <dbReference type="Proteomes" id="UP000199548"/>
    </source>
</evidence>
<name>A0A1I3T1M8_9BURK</name>
<dbReference type="PIRSF" id="PIRSF029394">
    <property type="entry name" value="UCP029394"/>
    <property type="match status" value="1"/>
</dbReference>
<dbReference type="AlphaFoldDB" id="A0A1I3T1M8"/>
<accession>A0A1I3T1M8</accession>
<proteinExistence type="predicted"/>
<evidence type="ECO:0000313" key="1">
    <source>
        <dbReference type="EMBL" id="SFJ64835.1"/>
    </source>
</evidence>
<dbReference type="OrthoDB" id="8912060at2"/>
<dbReference type="EMBL" id="FOQU01000009">
    <property type="protein sequence ID" value="SFJ64835.1"/>
    <property type="molecule type" value="Genomic_DNA"/>
</dbReference>
<dbReference type="Proteomes" id="UP000199548">
    <property type="component" value="Unassembled WGS sequence"/>
</dbReference>
<dbReference type="Gene3D" id="3.10.450.50">
    <property type="match status" value="1"/>
</dbReference>
<protein>
    <recommendedName>
        <fullName evidence="3">DUF4440 domain-containing protein</fullName>
    </recommendedName>
</protein>
<dbReference type="SUPFAM" id="SSF54427">
    <property type="entry name" value="NTF2-like"/>
    <property type="match status" value="1"/>
</dbReference>
<dbReference type="InterPro" id="IPR016918">
    <property type="entry name" value="UCP029394"/>
</dbReference>
<organism evidence="1 2">
    <name type="scientific">Paraburkholderia megapolitana</name>
    <dbReference type="NCBI Taxonomy" id="420953"/>
    <lineage>
        <taxon>Bacteria</taxon>
        <taxon>Pseudomonadati</taxon>
        <taxon>Pseudomonadota</taxon>
        <taxon>Betaproteobacteria</taxon>
        <taxon>Burkholderiales</taxon>
        <taxon>Burkholderiaceae</taxon>
        <taxon>Paraburkholderia</taxon>
    </lineage>
</organism>
<reference evidence="1 2" key="1">
    <citation type="submission" date="2016-10" db="EMBL/GenBank/DDBJ databases">
        <authorList>
            <person name="de Groot N.N."/>
        </authorList>
    </citation>
    <scope>NUCLEOTIDE SEQUENCE [LARGE SCALE GENOMIC DNA]</scope>
    <source>
        <strain evidence="1 2">LMG 23650</strain>
    </source>
</reference>
<gene>
    <name evidence="1" type="ORF">SAMN05192543_10959</name>
</gene>
<keyword evidence="2" id="KW-1185">Reference proteome</keyword>
<evidence type="ECO:0008006" key="3">
    <source>
        <dbReference type="Google" id="ProtNLM"/>
    </source>
</evidence>
<dbReference type="RefSeq" id="WP_091017757.1">
    <property type="nucleotide sequence ID" value="NZ_CP041743.1"/>
</dbReference>